<feature type="compositionally biased region" description="Acidic residues" evidence="1">
    <location>
        <begin position="42"/>
        <end position="51"/>
    </location>
</feature>
<dbReference type="RefSeq" id="XP_011134309.1">
    <property type="nucleotide sequence ID" value="XM_011136007.1"/>
</dbReference>
<feature type="compositionally biased region" description="Basic and acidic residues" evidence="1">
    <location>
        <begin position="52"/>
        <end position="67"/>
    </location>
</feature>
<organism evidence="2 3">
    <name type="scientific">Gregarina niphandrodes</name>
    <name type="common">Septate eugregarine</name>
    <dbReference type="NCBI Taxonomy" id="110365"/>
    <lineage>
        <taxon>Eukaryota</taxon>
        <taxon>Sar</taxon>
        <taxon>Alveolata</taxon>
        <taxon>Apicomplexa</taxon>
        <taxon>Conoidasida</taxon>
        <taxon>Gregarinasina</taxon>
        <taxon>Eugregarinorida</taxon>
        <taxon>Gregarinidae</taxon>
        <taxon>Gregarina</taxon>
    </lineage>
</organism>
<dbReference type="Proteomes" id="UP000019763">
    <property type="component" value="Unassembled WGS sequence"/>
</dbReference>
<name>A0A023BBQ1_GRENI</name>
<evidence type="ECO:0000313" key="2">
    <source>
        <dbReference type="EMBL" id="EZG80255.1"/>
    </source>
</evidence>
<protein>
    <submittedName>
        <fullName evidence="2">Uncharacterized protein</fullName>
    </submittedName>
</protein>
<dbReference type="VEuPathDB" id="CryptoDB:GNI_021980"/>
<gene>
    <name evidence="2" type="ORF">GNI_021980</name>
</gene>
<feature type="region of interest" description="Disordered" evidence="1">
    <location>
        <begin position="125"/>
        <end position="183"/>
    </location>
</feature>
<evidence type="ECO:0000256" key="1">
    <source>
        <dbReference type="SAM" id="MobiDB-lite"/>
    </source>
</evidence>
<sequence>MRRRLRDVRSKPQDRSPQLSRHRNKIEVQPVKQTTGNHDIAEQDMAEQDMAEQDKADRYQDKGDQNKDPAPIVSSDQNEQNLKKRDLSEQNLNERDQKEQEVKERDLKNGADGIVAGCIVGRDNVGDPSHGQKGDGCLWKPQEGLATQNRTERGGPIGREYKAGGKRYSIRGGMAKRKEKEGQ</sequence>
<reference evidence="2" key="1">
    <citation type="submission" date="2013-12" db="EMBL/GenBank/DDBJ databases">
        <authorList>
            <person name="Omoto C.K."/>
            <person name="Sibley D."/>
            <person name="Venepally P."/>
            <person name="Hadjithomas M."/>
            <person name="Karamycheva S."/>
            <person name="Brunk B."/>
            <person name="Roos D."/>
            <person name="Caler E."/>
            <person name="Lorenzi H."/>
        </authorList>
    </citation>
    <scope>NUCLEOTIDE SEQUENCE</scope>
</reference>
<accession>A0A023BBQ1</accession>
<comment type="caution">
    <text evidence="2">The sequence shown here is derived from an EMBL/GenBank/DDBJ whole genome shotgun (WGS) entry which is preliminary data.</text>
</comment>
<feature type="region of interest" description="Disordered" evidence="1">
    <location>
        <begin position="1"/>
        <end position="110"/>
    </location>
</feature>
<feature type="compositionally biased region" description="Basic and acidic residues" evidence="1">
    <location>
        <begin position="81"/>
        <end position="109"/>
    </location>
</feature>
<evidence type="ECO:0000313" key="3">
    <source>
        <dbReference type="Proteomes" id="UP000019763"/>
    </source>
</evidence>
<keyword evidence="3" id="KW-1185">Reference proteome</keyword>
<feature type="compositionally biased region" description="Basic residues" evidence="1">
    <location>
        <begin position="164"/>
        <end position="175"/>
    </location>
</feature>
<dbReference type="AlphaFoldDB" id="A0A023BBQ1"/>
<dbReference type="GeneID" id="22911037"/>
<proteinExistence type="predicted"/>
<dbReference type="EMBL" id="AFNH02000162">
    <property type="protein sequence ID" value="EZG80255.1"/>
    <property type="molecule type" value="Genomic_DNA"/>
</dbReference>